<sequence length="117" mass="13162">MSVFLVEDEPSLMYVLEESLKSLGYAVGEKAEYLPEALERAQSEAFDVAMLDVNLHGQESFPVADVLMERGIPFVFTTGFGARTLPERFQRTPVMEKPFRLKDIRRAISELHPAASV</sequence>
<dbReference type="EMBL" id="JBHGCJ010000002">
    <property type="protein sequence ID" value="MFG6108356.1"/>
    <property type="molecule type" value="Genomic_DNA"/>
</dbReference>
<dbReference type="InterPro" id="IPR001789">
    <property type="entry name" value="Sig_transdc_resp-reg_receiver"/>
</dbReference>
<evidence type="ECO:0000313" key="4">
    <source>
        <dbReference type="Proteomes" id="UP001605261"/>
    </source>
</evidence>
<dbReference type="SUPFAM" id="SSF52172">
    <property type="entry name" value="CheY-like"/>
    <property type="match status" value="1"/>
</dbReference>
<proteinExistence type="predicted"/>
<evidence type="ECO:0000256" key="1">
    <source>
        <dbReference type="PROSITE-ProRule" id="PRU00169"/>
    </source>
</evidence>
<keyword evidence="1" id="KW-0597">Phosphoprotein</keyword>
<protein>
    <submittedName>
        <fullName evidence="3">Response regulator</fullName>
    </submittedName>
</protein>
<organism evidence="3 4">
    <name type="scientific">Stenotrophomonas nematodicola</name>
    <dbReference type="NCBI Taxonomy" id="2656746"/>
    <lineage>
        <taxon>Bacteria</taxon>
        <taxon>Pseudomonadati</taxon>
        <taxon>Pseudomonadota</taxon>
        <taxon>Gammaproteobacteria</taxon>
        <taxon>Lysobacterales</taxon>
        <taxon>Lysobacteraceae</taxon>
        <taxon>Stenotrophomonas</taxon>
    </lineage>
</organism>
<feature type="modified residue" description="4-aspartylphosphate" evidence="1">
    <location>
        <position position="52"/>
    </location>
</feature>
<dbReference type="Proteomes" id="UP001605261">
    <property type="component" value="Unassembled WGS sequence"/>
</dbReference>
<dbReference type="PROSITE" id="PS50110">
    <property type="entry name" value="RESPONSE_REGULATORY"/>
    <property type="match status" value="1"/>
</dbReference>
<comment type="caution">
    <text evidence="3">The sequence shown here is derived from an EMBL/GenBank/DDBJ whole genome shotgun (WGS) entry which is preliminary data.</text>
</comment>
<keyword evidence="4" id="KW-1185">Reference proteome</keyword>
<dbReference type="InterPro" id="IPR011006">
    <property type="entry name" value="CheY-like_superfamily"/>
</dbReference>
<dbReference type="SMART" id="SM00448">
    <property type="entry name" value="REC"/>
    <property type="match status" value="1"/>
</dbReference>
<dbReference type="RefSeq" id="WP_210131546.1">
    <property type="nucleotide sequence ID" value="NZ_JBHGCJ010000002.1"/>
</dbReference>
<evidence type="ECO:0000259" key="2">
    <source>
        <dbReference type="PROSITE" id="PS50110"/>
    </source>
</evidence>
<accession>A0ABW7CUZ4</accession>
<reference evidence="3 4" key="1">
    <citation type="submission" date="2024-09" db="EMBL/GenBank/DDBJ databases">
        <authorList>
            <consortium name="All-Russian atlas of soil microorganisms"/>
            <consortium name="as a basis for the search for new antimicrobial producers and enzymes with unique properties"/>
            <person name="Sokolova E.A."/>
            <person name="Voronina E.N."/>
        </authorList>
    </citation>
    <scope>NUCLEOTIDE SEQUENCE [LARGE SCALE GENOMIC DNA]</scope>
    <source>
        <strain evidence="3 4">AF-22b-331.1</strain>
    </source>
</reference>
<feature type="domain" description="Response regulatory" evidence="2">
    <location>
        <begin position="2"/>
        <end position="112"/>
    </location>
</feature>
<gene>
    <name evidence="3" type="ORF">ACEU0G_002294</name>
</gene>
<dbReference type="Gene3D" id="3.40.50.2300">
    <property type="match status" value="1"/>
</dbReference>
<evidence type="ECO:0000313" key="3">
    <source>
        <dbReference type="EMBL" id="MFG6108356.1"/>
    </source>
</evidence>
<dbReference type="Pfam" id="PF00072">
    <property type="entry name" value="Response_reg"/>
    <property type="match status" value="1"/>
</dbReference>
<name>A0ABW7CUZ4_9GAMM</name>